<dbReference type="SUPFAM" id="SSF88697">
    <property type="entry name" value="PUA domain-like"/>
    <property type="match status" value="1"/>
</dbReference>
<evidence type="ECO:0000256" key="3">
    <source>
        <dbReference type="ARBA" id="ARBA00012328"/>
    </source>
</evidence>
<dbReference type="InterPro" id="IPR006700">
    <property type="entry name" value="RsmE"/>
</dbReference>
<protein>
    <recommendedName>
        <fullName evidence="4 12">Ribosomal RNA small subunit methyltransferase E</fullName>
        <ecNumber evidence="3 12">2.1.1.193</ecNumber>
    </recommendedName>
</protein>
<evidence type="ECO:0000256" key="7">
    <source>
        <dbReference type="ARBA" id="ARBA00022603"/>
    </source>
</evidence>
<sequence>MISPPAPSAPRLYADMSLESGLCVPLPAMAARHVQVLRMQPGQTVSLFNGRGGQWRASITQMGRQQVEVLLQEHTPIEREAQVQVTLLVGIPANERMDFLVEKATELGVAAIYPLLFERSVIKLNAERSSKKVAHWQAVAVAACEQCGRNRIPLIHSVTTLPQLLQTQISDLPSDRRMLSLLNAAAWTASPANTAVCILSGPEGGLTPQEEQQLVSLAQFQPYSLGPRTLRADTAPLAALSTLVI</sequence>
<comment type="catalytic activity">
    <reaction evidence="11 12">
        <text>uridine(1498) in 16S rRNA + S-adenosyl-L-methionine = N(3)-methyluridine(1498) in 16S rRNA + S-adenosyl-L-homocysteine + H(+)</text>
        <dbReference type="Rhea" id="RHEA:42920"/>
        <dbReference type="Rhea" id="RHEA-COMP:10283"/>
        <dbReference type="Rhea" id="RHEA-COMP:10284"/>
        <dbReference type="ChEBI" id="CHEBI:15378"/>
        <dbReference type="ChEBI" id="CHEBI:57856"/>
        <dbReference type="ChEBI" id="CHEBI:59789"/>
        <dbReference type="ChEBI" id="CHEBI:65315"/>
        <dbReference type="ChEBI" id="CHEBI:74502"/>
        <dbReference type="EC" id="2.1.1.193"/>
    </reaction>
</comment>
<dbReference type="GO" id="GO:0070042">
    <property type="term" value="F:rRNA (uridine-N3-)-methyltransferase activity"/>
    <property type="evidence" value="ECO:0007669"/>
    <property type="project" value="TreeGrafter"/>
</dbReference>
<evidence type="ECO:0000256" key="11">
    <source>
        <dbReference type="ARBA" id="ARBA00047944"/>
    </source>
</evidence>
<dbReference type="InterPro" id="IPR046887">
    <property type="entry name" value="RsmE_PUA-like"/>
</dbReference>
<evidence type="ECO:0000256" key="6">
    <source>
        <dbReference type="ARBA" id="ARBA00022552"/>
    </source>
</evidence>
<evidence type="ECO:0000256" key="12">
    <source>
        <dbReference type="PIRNR" id="PIRNR015601"/>
    </source>
</evidence>
<accession>A0A433SA04</accession>
<dbReference type="InterPro" id="IPR015947">
    <property type="entry name" value="PUA-like_sf"/>
</dbReference>
<name>A0A433SA04_9BURK</name>
<dbReference type="RefSeq" id="WP_126981033.1">
    <property type="nucleotide sequence ID" value="NZ_PQSP01000011.1"/>
</dbReference>
<reference evidence="15 16" key="1">
    <citation type="submission" date="2018-01" db="EMBL/GenBank/DDBJ databases">
        <title>Saezia sanguinis gen. nov., sp. nov., in the order Burkholderiales isolated from human blood.</title>
        <authorList>
            <person name="Medina-Pascual M.J."/>
            <person name="Valdezate S."/>
            <person name="Monzon S."/>
            <person name="Cuesta I."/>
            <person name="Carrasco G."/>
            <person name="Villalon P."/>
            <person name="Saez-Nieto J.A."/>
        </authorList>
    </citation>
    <scope>NUCLEOTIDE SEQUENCE [LARGE SCALE GENOMIC DNA]</scope>
    <source>
        <strain evidence="15 16">CNM695-12</strain>
    </source>
</reference>
<keyword evidence="6 12" id="KW-0698">rRNA processing</keyword>
<evidence type="ECO:0000256" key="9">
    <source>
        <dbReference type="ARBA" id="ARBA00022691"/>
    </source>
</evidence>
<feature type="domain" description="Ribosomal RNA small subunit methyltransferase E PUA-like" evidence="14">
    <location>
        <begin position="31"/>
        <end position="70"/>
    </location>
</feature>
<evidence type="ECO:0000256" key="10">
    <source>
        <dbReference type="ARBA" id="ARBA00025699"/>
    </source>
</evidence>
<evidence type="ECO:0000313" key="15">
    <source>
        <dbReference type="EMBL" id="RUS65577.1"/>
    </source>
</evidence>
<dbReference type="Gene3D" id="2.40.240.20">
    <property type="entry name" value="Hypothetical PUA domain-like, domain 1"/>
    <property type="match status" value="1"/>
</dbReference>
<dbReference type="PANTHER" id="PTHR30027:SF3">
    <property type="entry name" value="16S RRNA (URACIL(1498)-N(3))-METHYLTRANSFERASE"/>
    <property type="match status" value="1"/>
</dbReference>
<dbReference type="AlphaFoldDB" id="A0A433SA04"/>
<dbReference type="Gene3D" id="3.40.1280.10">
    <property type="match status" value="1"/>
</dbReference>
<keyword evidence="16" id="KW-1185">Reference proteome</keyword>
<evidence type="ECO:0000256" key="1">
    <source>
        <dbReference type="ARBA" id="ARBA00004496"/>
    </source>
</evidence>
<evidence type="ECO:0000256" key="5">
    <source>
        <dbReference type="ARBA" id="ARBA00022490"/>
    </source>
</evidence>
<comment type="subcellular location">
    <subcellularLocation>
        <location evidence="1 12">Cytoplasm</location>
    </subcellularLocation>
</comment>
<dbReference type="GO" id="GO:0070475">
    <property type="term" value="P:rRNA base methylation"/>
    <property type="evidence" value="ECO:0007669"/>
    <property type="project" value="TreeGrafter"/>
</dbReference>
<keyword evidence="5 12" id="KW-0963">Cytoplasm</keyword>
<dbReference type="GO" id="GO:0005737">
    <property type="term" value="C:cytoplasm"/>
    <property type="evidence" value="ECO:0007669"/>
    <property type="project" value="UniProtKB-SubCell"/>
</dbReference>
<gene>
    <name evidence="15" type="primary">rsmE</name>
    <name evidence="15" type="ORF">CUZ56_02876</name>
</gene>
<organism evidence="15 16">
    <name type="scientific">Saezia sanguinis</name>
    <dbReference type="NCBI Taxonomy" id="1965230"/>
    <lineage>
        <taxon>Bacteria</taxon>
        <taxon>Pseudomonadati</taxon>
        <taxon>Pseudomonadota</taxon>
        <taxon>Betaproteobacteria</taxon>
        <taxon>Burkholderiales</taxon>
        <taxon>Saeziaceae</taxon>
        <taxon>Saezia</taxon>
    </lineage>
</organism>
<evidence type="ECO:0000256" key="4">
    <source>
        <dbReference type="ARBA" id="ARBA00013673"/>
    </source>
</evidence>
<dbReference type="Proteomes" id="UP000286947">
    <property type="component" value="Unassembled WGS sequence"/>
</dbReference>
<comment type="similarity">
    <text evidence="2 12">Belongs to the RNA methyltransferase RsmE family.</text>
</comment>
<keyword evidence="7 12" id="KW-0489">Methyltransferase</keyword>
<proteinExistence type="inferred from homology"/>
<dbReference type="PANTHER" id="PTHR30027">
    <property type="entry name" value="RIBOSOMAL RNA SMALL SUBUNIT METHYLTRANSFERASE E"/>
    <property type="match status" value="1"/>
</dbReference>
<keyword evidence="9 12" id="KW-0949">S-adenosyl-L-methionine</keyword>
<feature type="domain" description="Ribosomal RNA small subunit methyltransferase E methyltransferase" evidence="13">
    <location>
        <begin position="80"/>
        <end position="243"/>
    </location>
</feature>
<evidence type="ECO:0000259" key="13">
    <source>
        <dbReference type="Pfam" id="PF04452"/>
    </source>
</evidence>
<comment type="function">
    <text evidence="10 12">Specifically methylates the N3 position of the uracil ring of uridine 1498 (m3U1498) in 16S rRNA. Acts on the fully assembled 30S ribosomal subunit.</text>
</comment>
<evidence type="ECO:0000256" key="8">
    <source>
        <dbReference type="ARBA" id="ARBA00022679"/>
    </source>
</evidence>
<dbReference type="InterPro" id="IPR046886">
    <property type="entry name" value="RsmE_MTase_dom"/>
</dbReference>
<keyword evidence="8 12" id="KW-0808">Transferase</keyword>
<evidence type="ECO:0000313" key="16">
    <source>
        <dbReference type="Proteomes" id="UP000286947"/>
    </source>
</evidence>
<dbReference type="CDD" id="cd18084">
    <property type="entry name" value="RsmE-like"/>
    <property type="match status" value="1"/>
</dbReference>
<dbReference type="NCBIfam" id="NF008692">
    <property type="entry name" value="PRK11713.1-5"/>
    <property type="match status" value="1"/>
</dbReference>
<dbReference type="EC" id="2.1.1.193" evidence="3 12"/>
<dbReference type="Pfam" id="PF20260">
    <property type="entry name" value="PUA_4"/>
    <property type="match status" value="1"/>
</dbReference>
<dbReference type="EMBL" id="PQSP01000011">
    <property type="protein sequence ID" value="RUS65577.1"/>
    <property type="molecule type" value="Genomic_DNA"/>
</dbReference>
<dbReference type="Pfam" id="PF04452">
    <property type="entry name" value="Methyltrans_RNA"/>
    <property type="match status" value="1"/>
</dbReference>
<dbReference type="InterPro" id="IPR029028">
    <property type="entry name" value="Alpha/beta_knot_MTases"/>
</dbReference>
<comment type="caution">
    <text evidence="15">The sequence shown here is derived from an EMBL/GenBank/DDBJ whole genome shotgun (WGS) entry which is preliminary data.</text>
</comment>
<dbReference type="InterPro" id="IPR029026">
    <property type="entry name" value="tRNA_m1G_MTases_N"/>
</dbReference>
<evidence type="ECO:0000259" key="14">
    <source>
        <dbReference type="Pfam" id="PF20260"/>
    </source>
</evidence>
<dbReference type="PIRSF" id="PIRSF015601">
    <property type="entry name" value="MTase_slr0722"/>
    <property type="match status" value="1"/>
</dbReference>
<dbReference type="OrthoDB" id="9815641at2"/>
<dbReference type="SUPFAM" id="SSF75217">
    <property type="entry name" value="alpha/beta knot"/>
    <property type="match status" value="1"/>
</dbReference>
<dbReference type="NCBIfam" id="TIGR00046">
    <property type="entry name" value="RsmE family RNA methyltransferase"/>
    <property type="match status" value="1"/>
</dbReference>
<evidence type="ECO:0000256" key="2">
    <source>
        <dbReference type="ARBA" id="ARBA00005528"/>
    </source>
</evidence>